<dbReference type="SUPFAM" id="SSF48452">
    <property type="entry name" value="TPR-like"/>
    <property type="match status" value="1"/>
</dbReference>
<dbReference type="GO" id="GO:0009279">
    <property type="term" value="C:cell outer membrane"/>
    <property type="evidence" value="ECO:0007669"/>
    <property type="project" value="UniProtKB-SubCell"/>
</dbReference>
<organism evidence="9 10">
    <name type="scientific">Bacteroides ovatus</name>
    <dbReference type="NCBI Taxonomy" id="28116"/>
    <lineage>
        <taxon>Bacteria</taxon>
        <taxon>Pseudomonadati</taxon>
        <taxon>Bacteroidota</taxon>
        <taxon>Bacteroidia</taxon>
        <taxon>Bacteroidales</taxon>
        <taxon>Bacteroidaceae</taxon>
        <taxon>Bacteroides</taxon>
    </lineage>
</organism>
<dbReference type="Proteomes" id="UP000283329">
    <property type="component" value="Unassembled WGS sequence"/>
</dbReference>
<dbReference type="Proteomes" id="UP001215078">
    <property type="component" value="Unassembled WGS sequence"/>
</dbReference>
<evidence type="ECO:0000256" key="2">
    <source>
        <dbReference type="ARBA" id="ARBA00006275"/>
    </source>
</evidence>
<protein>
    <submittedName>
        <fullName evidence="9">RagB/SusD family nutrient uptake outer membrane protein</fullName>
    </submittedName>
</protein>
<sequence length="496" mass="55341">MKLKHIFTASLSACVLGLSSCDLNITPDSYIPDGSFYKNEAEMNTAVIGCYGGMQAPLNIEWTLTELRADNTRMNSNSSTNDAFLQQQALDLGTMDASNANIRTYWEATYSNINSCNNVLAPENLAVVANEKKRAQFEGEVRFIRAYHYFNLVRLFGPTFIVTEELSVAEAMKKDRSSVEATYKQIIDDLQRSVDNLEGITYDIADLGRVTQAAAQSLLAKVYLTLGKYTEAKSLLKAVVDVKGDQLTVSYSDVFDISKEMNDEIIFAIRYKSGSLGIGSPFANTFAPTKSGANVVTGDGDGRNYPTTEVLGIYPEGDLRKDASVTDHYIDPSKKDPVVISDQSAYIKKFVSPVSVRYDGENDWPVIRHADVLLMYAEVLNETDGPATGLPYLNEVRRRAGLAAIAASEVPVRYAFREKLEKERRLELAFENQRWFDLLRWGKAVEVVNKQITETEGFYDKYAFTVNKIADWQLLLPIPQSVIDNNPSVVTQNPNY</sequence>
<evidence type="ECO:0000256" key="4">
    <source>
        <dbReference type="ARBA" id="ARBA00023136"/>
    </source>
</evidence>
<name>A0A1Y4PEY3_BACOV</name>
<evidence type="ECO:0000256" key="1">
    <source>
        <dbReference type="ARBA" id="ARBA00004442"/>
    </source>
</evidence>
<reference evidence="9 10" key="1">
    <citation type="submission" date="2018-08" db="EMBL/GenBank/DDBJ databases">
        <title>A genome reference for cultivated species of the human gut microbiota.</title>
        <authorList>
            <person name="Zou Y."/>
            <person name="Xue W."/>
            <person name="Luo G."/>
        </authorList>
    </citation>
    <scope>NUCLEOTIDE SEQUENCE [LARGE SCALE GENOMIC DNA]</scope>
    <source>
        <strain evidence="9 10">AM17-48</strain>
    </source>
</reference>
<evidence type="ECO:0000313" key="9">
    <source>
        <dbReference type="EMBL" id="RHH40865.1"/>
    </source>
</evidence>
<gene>
    <name evidence="9" type="ORF">DW206_21775</name>
    <name evidence="8" type="ORF">PQ628_22240</name>
</gene>
<evidence type="ECO:0000256" key="3">
    <source>
        <dbReference type="ARBA" id="ARBA00022729"/>
    </source>
</evidence>
<dbReference type="PROSITE" id="PS51257">
    <property type="entry name" value="PROKAR_LIPOPROTEIN"/>
    <property type="match status" value="1"/>
</dbReference>
<dbReference type="Pfam" id="PF07980">
    <property type="entry name" value="SusD_RagB"/>
    <property type="match status" value="1"/>
</dbReference>
<dbReference type="InterPro" id="IPR012944">
    <property type="entry name" value="SusD_RagB_dom"/>
</dbReference>
<evidence type="ECO:0000313" key="8">
    <source>
        <dbReference type="EMBL" id="MDC7960918.1"/>
    </source>
</evidence>
<evidence type="ECO:0000259" key="6">
    <source>
        <dbReference type="Pfam" id="PF07980"/>
    </source>
</evidence>
<comment type="subcellular location">
    <subcellularLocation>
        <location evidence="1">Cell outer membrane</location>
    </subcellularLocation>
</comment>
<dbReference type="Gene3D" id="1.25.40.390">
    <property type="match status" value="1"/>
</dbReference>
<proteinExistence type="inferred from homology"/>
<dbReference type="RefSeq" id="WP_004325619.1">
    <property type="nucleotide sequence ID" value="NZ_BAABYV010000001.1"/>
</dbReference>
<dbReference type="AlphaFoldDB" id="A0A1Y4PEY3"/>
<accession>A0A1Y4PEY3</accession>
<comment type="caution">
    <text evidence="9">The sequence shown here is derived from an EMBL/GenBank/DDBJ whole genome shotgun (WGS) entry which is preliminary data.</text>
</comment>
<dbReference type="EMBL" id="QRJR01000031">
    <property type="protein sequence ID" value="RHH40865.1"/>
    <property type="molecule type" value="Genomic_DNA"/>
</dbReference>
<evidence type="ECO:0000313" key="10">
    <source>
        <dbReference type="Proteomes" id="UP000283329"/>
    </source>
</evidence>
<keyword evidence="5" id="KW-0998">Cell outer membrane</keyword>
<evidence type="ECO:0000256" key="5">
    <source>
        <dbReference type="ARBA" id="ARBA00023237"/>
    </source>
</evidence>
<feature type="domain" description="RagB/SusD" evidence="6">
    <location>
        <begin position="344"/>
        <end position="496"/>
    </location>
</feature>
<evidence type="ECO:0000259" key="7">
    <source>
        <dbReference type="Pfam" id="PF14322"/>
    </source>
</evidence>
<keyword evidence="3" id="KW-0732">Signal</keyword>
<dbReference type="EMBL" id="JAQQPO010000033">
    <property type="protein sequence ID" value="MDC7960918.1"/>
    <property type="molecule type" value="Genomic_DNA"/>
</dbReference>
<dbReference type="CDD" id="cd08977">
    <property type="entry name" value="SusD"/>
    <property type="match status" value="1"/>
</dbReference>
<dbReference type="Pfam" id="PF14322">
    <property type="entry name" value="SusD-like_3"/>
    <property type="match status" value="1"/>
</dbReference>
<dbReference type="InterPro" id="IPR011990">
    <property type="entry name" value="TPR-like_helical_dom_sf"/>
</dbReference>
<feature type="domain" description="SusD-like N-terminal" evidence="7">
    <location>
        <begin position="43"/>
        <end position="224"/>
    </location>
</feature>
<dbReference type="InterPro" id="IPR033985">
    <property type="entry name" value="SusD-like_N"/>
</dbReference>
<reference evidence="8" key="2">
    <citation type="submission" date="2022-10" db="EMBL/GenBank/DDBJ databases">
        <title>Human gut microbiome strain richness.</title>
        <authorList>
            <person name="Chen-Liaw A."/>
        </authorList>
    </citation>
    <scope>NUCLEOTIDE SEQUENCE</scope>
    <source>
        <strain evidence="8">RTP21484st1_H8_RTP21484_190118</strain>
    </source>
</reference>
<keyword evidence="4" id="KW-0472">Membrane</keyword>
<comment type="similarity">
    <text evidence="2">Belongs to the SusD family.</text>
</comment>